<dbReference type="InterPro" id="IPR050367">
    <property type="entry name" value="APC_superfamily"/>
</dbReference>
<evidence type="ECO:0000256" key="2">
    <source>
        <dbReference type="ARBA" id="ARBA00022475"/>
    </source>
</evidence>
<keyword evidence="4 7" id="KW-1133">Transmembrane helix</keyword>
<evidence type="ECO:0000256" key="3">
    <source>
        <dbReference type="ARBA" id="ARBA00022692"/>
    </source>
</evidence>
<feature type="region of interest" description="Disordered" evidence="6">
    <location>
        <begin position="1"/>
        <end position="21"/>
    </location>
</feature>
<feature type="transmembrane region" description="Helical" evidence="7">
    <location>
        <begin position="374"/>
        <end position="399"/>
    </location>
</feature>
<evidence type="ECO:0000313" key="9">
    <source>
        <dbReference type="Proteomes" id="UP000248889"/>
    </source>
</evidence>
<sequence length="487" mass="50763">MHSPSAFDRARPPAEPSPRLKGNLGTGGLLLTALALNAPLAMMAGFMPVQIGLGLGSATPLVFLVVMVLVLVFAVGLVTMARHMRQPGAYYTYITAGLGRIPGLGAGFLALTGYLLLGCGSYVLSAILADNLFHGFLHGPSLPWWLWAVVVWGLVTVLSLFNIDVSTKVLGVFLCIEVAIVLIWDARVLANGGPQGLGLDVTAQLGTGSPGVALLFGVASLIGFESLQVFRAETHNPFRTIPRASYLTVVCLAGFYALGSYSYLVAFGTGPALASAASPAASFLGSLGQYAGAVVRDLANVMLLTSAFAALLAIHNITARYCFTLGRDGVLPTWLGRVNSRHHSPTQAAAAVALAIFVPLALVAVLHVNPVTAYVAMAGLGIWTAILLMFVTSFAVVLFFRNRPGLESSTWKTWTAPSLAVIGFGCVVAQATLNSGVLIGGSSAVATCCILAVVAVAVAAMLYAAWLQTGRPHTWARIGEQDGQAVE</sequence>
<feature type="transmembrane region" description="Helical" evidence="7">
    <location>
        <begin position="144"/>
        <end position="163"/>
    </location>
</feature>
<dbReference type="Proteomes" id="UP000248889">
    <property type="component" value="Unassembled WGS sequence"/>
</dbReference>
<dbReference type="GO" id="GO:0022857">
    <property type="term" value="F:transmembrane transporter activity"/>
    <property type="evidence" value="ECO:0007669"/>
    <property type="project" value="InterPro"/>
</dbReference>
<feature type="transmembrane region" description="Helical" evidence="7">
    <location>
        <begin position="210"/>
        <end position="232"/>
    </location>
</feature>
<dbReference type="InterPro" id="IPR002293">
    <property type="entry name" value="AA/rel_permease1"/>
</dbReference>
<evidence type="ECO:0000256" key="7">
    <source>
        <dbReference type="SAM" id="Phobius"/>
    </source>
</evidence>
<gene>
    <name evidence="8" type="ORF">DN069_27505</name>
</gene>
<dbReference type="GO" id="GO:0005886">
    <property type="term" value="C:plasma membrane"/>
    <property type="evidence" value="ECO:0007669"/>
    <property type="project" value="UniProtKB-SubCell"/>
</dbReference>
<dbReference type="EMBL" id="QKYN01000114">
    <property type="protein sequence ID" value="RAG82422.1"/>
    <property type="molecule type" value="Genomic_DNA"/>
</dbReference>
<comment type="subcellular location">
    <subcellularLocation>
        <location evidence="1">Cell membrane</location>
        <topology evidence="1">Multi-pass membrane protein</topology>
    </subcellularLocation>
</comment>
<evidence type="ECO:0000256" key="4">
    <source>
        <dbReference type="ARBA" id="ARBA00022989"/>
    </source>
</evidence>
<evidence type="ECO:0000313" key="8">
    <source>
        <dbReference type="EMBL" id="RAG82422.1"/>
    </source>
</evidence>
<reference evidence="8 9" key="1">
    <citation type="submission" date="2018-06" db="EMBL/GenBank/DDBJ databases">
        <title>Streptacidiphilus pinicola sp. nov., isolated from pine grove soil.</title>
        <authorList>
            <person name="Roh S.G."/>
            <person name="Park S."/>
            <person name="Kim M.-K."/>
            <person name="Yun B.-R."/>
            <person name="Park J."/>
            <person name="Kim M.J."/>
            <person name="Kim Y.S."/>
            <person name="Kim S.B."/>
        </authorList>
    </citation>
    <scope>NUCLEOTIDE SEQUENCE [LARGE SCALE GENOMIC DNA]</scope>
    <source>
        <strain evidence="8 9">MMS16-CNU450</strain>
    </source>
</reference>
<name>A0A2X0IBV0_9ACTN</name>
<evidence type="ECO:0000256" key="6">
    <source>
        <dbReference type="SAM" id="MobiDB-lite"/>
    </source>
</evidence>
<dbReference type="PIRSF" id="PIRSF006060">
    <property type="entry name" value="AA_transporter"/>
    <property type="match status" value="1"/>
</dbReference>
<evidence type="ECO:0000256" key="1">
    <source>
        <dbReference type="ARBA" id="ARBA00004651"/>
    </source>
</evidence>
<feature type="transmembrane region" description="Helical" evidence="7">
    <location>
        <begin position="444"/>
        <end position="467"/>
    </location>
</feature>
<dbReference type="PANTHER" id="PTHR42770:SF16">
    <property type="entry name" value="AMINO ACID PERMEASE"/>
    <property type="match status" value="1"/>
</dbReference>
<proteinExistence type="predicted"/>
<keyword evidence="2" id="KW-1003">Cell membrane</keyword>
<feature type="transmembrane region" description="Helical" evidence="7">
    <location>
        <begin position="101"/>
        <end position="124"/>
    </location>
</feature>
<dbReference type="AlphaFoldDB" id="A0A2X0IBV0"/>
<protein>
    <submittedName>
        <fullName evidence="8">APC family permease</fullName>
    </submittedName>
</protein>
<feature type="transmembrane region" description="Helical" evidence="7">
    <location>
        <begin position="348"/>
        <end position="368"/>
    </location>
</feature>
<feature type="transmembrane region" description="Helical" evidence="7">
    <location>
        <begin position="411"/>
        <end position="432"/>
    </location>
</feature>
<dbReference type="Gene3D" id="1.20.1740.10">
    <property type="entry name" value="Amino acid/polyamine transporter I"/>
    <property type="match status" value="1"/>
</dbReference>
<dbReference type="PANTHER" id="PTHR42770">
    <property type="entry name" value="AMINO ACID TRANSPORTER-RELATED"/>
    <property type="match status" value="1"/>
</dbReference>
<feature type="transmembrane region" description="Helical" evidence="7">
    <location>
        <begin position="29"/>
        <end position="49"/>
    </location>
</feature>
<dbReference type="Pfam" id="PF13520">
    <property type="entry name" value="AA_permease_2"/>
    <property type="match status" value="1"/>
</dbReference>
<feature type="transmembrane region" description="Helical" evidence="7">
    <location>
        <begin position="244"/>
        <end position="264"/>
    </location>
</feature>
<organism evidence="8 9">
    <name type="scientific">Streptacidiphilus pinicola</name>
    <dbReference type="NCBI Taxonomy" id="2219663"/>
    <lineage>
        <taxon>Bacteria</taxon>
        <taxon>Bacillati</taxon>
        <taxon>Actinomycetota</taxon>
        <taxon>Actinomycetes</taxon>
        <taxon>Kitasatosporales</taxon>
        <taxon>Streptomycetaceae</taxon>
        <taxon>Streptacidiphilus</taxon>
    </lineage>
</organism>
<accession>A0A2X0IBV0</accession>
<keyword evidence="9" id="KW-1185">Reference proteome</keyword>
<keyword evidence="5 7" id="KW-0472">Membrane</keyword>
<feature type="transmembrane region" description="Helical" evidence="7">
    <location>
        <begin position="170"/>
        <end position="190"/>
    </location>
</feature>
<evidence type="ECO:0000256" key="5">
    <source>
        <dbReference type="ARBA" id="ARBA00023136"/>
    </source>
</evidence>
<comment type="caution">
    <text evidence="8">The sequence shown here is derived from an EMBL/GenBank/DDBJ whole genome shotgun (WGS) entry which is preliminary data.</text>
</comment>
<keyword evidence="3 7" id="KW-0812">Transmembrane</keyword>
<feature type="transmembrane region" description="Helical" evidence="7">
    <location>
        <begin position="298"/>
        <end position="317"/>
    </location>
</feature>
<feature type="transmembrane region" description="Helical" evidence="7">
    <location>
        <begin position="61"/>
        <end position="80"/>
    </location>
</feature>